<reference evidence="1" key="1">
    <citation type="submission" date="2020-02" db="EMBL/GenBank/DDBJ databases">
        <authorList>
            <person name="Lichtner F.J."/>
        </authorList>
    </citation>
    <scope>NUCLEOTIDE SEQUENCE</scope>
    <source>
        <strain evidence="1">G10</strain>
    </source>
</reference>
<dbReference type="AlphaFoldDB" id="A0A9P5KXE2"/>
<evidence type="ECO:0000313" key="1">
    <source>
        <dbReference type="EMBL" id="KAF7522512.1"/>
    </source>
</evidence>
<name>A0A9P5KXE2_PENCR</name>
<proteinExistence type="predicted"/>
<dbReference type="EMBL" id="JAAOZQ010000052">
    <property type="protein sequence ID" value="KAF7522512.1"/>
    <property type="molecule type" value="Genomic_DNA"/>
</dbReference>
<dbReference type="Proteomes" id="UP000701341">
    <property type="component" value="Unassembled WGS sequence"/>
</dbReference>
<keyword evidence="2" id="KW-1185">Reference proteome</keyword>
<organism evidence="1 2">
    <name type="scientific">Penicillium crustosum</name>
    <name type="common">Blue mold fungus</name>
    <dbReference type="NCBI Taxonomy" id="36656"/>
    <lineage>
        <taxon>Eukaryota</taxon>
        <taxon>Fungi</taxon>
        <taxon>Dikarya</taxon>
        <taxon>Ascomycota</taxon>
        <taxon>Pezizomycotina</taxon>
        <taxon>Eurotiomycetes</taxon>
        <taxon>Eurotiomycetidae</taxon>
        <taxon>Eurotiales</taxon>
        <taxon>Aspergillaceae</taxon>
        <taxon>Penicillium</taxon>
    </lineage>
</organism>
<sequence>MQGFPTFARCLLRDNFVFLIDDAHTTYNNSELWLMLSSANQDCLSNVPGSSFCMFSAFGTPDRGVMPHNMGSDLLVFNKRQRLLLKEKFDEDISVFYTREEFDLHMEMHLQARGADYEIDDILKDIINGLTAGQPKLVDAFMILCDMWYEGFFKDDELDEINHDDREITRFFEVRGLLEGSIAVILDFAGLPLSPITFFPPEREFEVLRQAQQAYQQTLGEGLLFNPHSEAMLSCLTKGWLHLEETGEGEFKCYFPTLFHNRLVEYLAGVQDLRYPTPPTLNREELELMLGMRNMTIS</sequence>
<protein>
    <submittedName>
        <fullName evidence="1">Uncharacterized protein</fullName>
    </submittedName>
</protein>
<comment type="caution">
    <text evidence="1">The sequence shown here is derived from an EMBL/GenBank/DDBJ whole genome shotgun (WGS) entry which is preliminary data.</text>
</comment>
<gene>
    <name evidence="1" type="ORF">PCG10_007427</name>
</gene>
<accession>A0A9P5KXE2</accession>
<evidence type="ECO:0000313" key="2">
    <source>
        <dbReference type="Proteomes" id="UP000701341"/>
    </source>
</evidence>